<gene>
    <name evidence="5" type="primary">ICR3</name>
    <name evidence="5" type="ORF">KSP39_PZI005242</name>
</gene>
<comment type="caution">
    <text evidence="5">The sequence shown here is derived from an EMBL/GenBank/DDBJ whole genome shotgun (WGS) entry which is preliminary data.</text>
</comment>
<accession>A0AAP0BRL4</accession>
<keyword evidence="2 3" id="KW-0175">Coiled coil</keyword>
<feature type="coiled-coil region" evidence="3">
    <location>
        <begin position="224"/>
        <end position="314"/>
    </location>
</feature>
<name>A0AAP0BRL4_9ASPA</name>
<comment type="similarity">
    <text evidence="1">Belongs to the ICR family.</text>
</comment>
<keyword evidence="6" id="KW-1185">Reference proteome</keyword>
<dbReference type="PANTHER" id="PTHR34224:SF2">
    <property type="entry name" value="INTERACTOR OF CONSTITUTIVE ACTIVE ROPS 4"/>
    <property type="match status" value="1"/>
</dbReference>
<dbReference type="AlphaFoldDB" id="A0AAP0BRL4"/>
<dbReference type="Proteomes" id="UP001418222">
    <property type="component" value="Unassembled WGS sequence"/>
</dbReference>
<dbReference type="InterPro" id="IPR029688">
    <property type="entry name" value="ICR"/>
</dbReference>
<evidence type="ECO:0000256" key="3">
    <source>
        <dbReference type="SAM" id="Coils"/>
    </source>
</evidence>
<dbReference type="PANTHER" id="PTHR34224">
    <property type="entry name" value="INTERACTOR OF CONSTITUTIVE ACTIVE ROPS 2, CHLOROPLASTIC-RELATED"/>
    <property type="match status" value="1"/>
</dbReference>
<feature type="compositionally biased region" description="Basic and acidic residues" evidence="4">
    <location>
        <begin position="172"/>
        <end position="199"/>
    </location>
</feature>
<reference evidence="5 6" key="1">
    <citation type="journal article" date="2022" name="Nat. Plants">
        <title>Genomes of leafy and leafless Platanthera orchids illuminate the evolution of mycoheterotrophy.</title>
        <authorList>
            <person name="Li M.H."/>
            <person name="Liu K.W."/>
            <person name="Li Z."/>
            <person name="Lu H.C."/>
            <person name="Ye Q.L."/>
            <person name="Zhang D."/>
            <person name="Wang J.Y."/>
            <person name="Li Y.F."/>
            <person name="Zhong Z.M."/>
            <person name="Liu X."/>
            <person name="Yu X."/>
            <person name="Liu D.K."/>
            <person name="Tu X.D."/>
            <person name="Liu B."/>
            <person name="Hao Y."/>
            <person name="Liao X.Y."/>
            <person name="Jiang Y.T."/>
            <person name="Sun W.H."/>
            <person name="Chen J."/>
            <person name="Chen Y.Q."/>
            <person name="Ai Y."/>
            <person name="Zhai J.W."/>
            <person name="Wu S.S."/>
            <person name="Zhou Z."/>
            <person name="Hsiao Y.Y."/>
            <person name="Wu W.L."/>
            <person name="Chen Y.Y."/>
            <person name="Lin Y.F."/>
            <person name="Hsu J.L."/>
            <person name="Li C.Y."/>
            <person name="Wang Z.W."/>
            <person name="Zhao X."/>
            <person name="Zhong W.Y."/>
            <person name="Ma X.K."/>
            <person name="Ma L."/>
            <person name="Huang J."/>
            <person name="Chen G.Z."/>
            <person name="Huang M.Z."/>
            <person name="Huang L."/>
            <person name="Peng D.H."/>
            <person name="Luo Y.B."/>
            <person name="Zou S.Q."/>
            <person name="Chen S.P."/>
            <person name="Lan S."/>
            <person name="Tsai W.C."/>
            <person name="Van de Peer Y."/>
            <person name="Liu Z.J."/>
        </authorList>
    </citation>
    <scope>NUCLEOTIDE SEQUENCE [LARGE SCALE GENOMIC DNA]</scope>
    <source>
        <strain evidence="5">Lor287</strain>
    </source>
</reference>
<protein>
    <submittedName>
        <fullName evidence="5">Interactor of constitutive active ROPs 3</fullName>
    </submittedName>
</protein>
<proteinExistence type="inferred from homology"/>
<dbReference type="EMBL" id="JBBWWQ010000004">
    <property type="protein sequence ID" value="KAK8948595.1"/>
    <property type="molecule type" value="Genomic_DNA"/>
</dbReference>
<evidence type="ECO:0000313" key="6">
    <source>
        <dbReference type="Proteomes" id="UP001418222"/>
    </source>
</evidence>
<evidence type="ECO:0000256" key="4">
    <source>
        <dbReference type="SAM" id="MobiDB-lite"/>
    </source>
</evidence>
<feature type="region of interest" description="Disordered" evidence="4">
    <location>
        <begin position="1"/>
        <end position="116"/>
    </location>
</feature>
<feature type="region of interest" description="Disordered" evidence="4">
    <location>
        <begin position="165"/>
        <end position="215"/>
    </location>
</feature>
<evidence type="ECO:0000256" key="1">
    <source>
        <dbReference type="ARBA" id="ARBA00009778"/>
    </source>
</evidence>
<feature type="region of interest" description="Disordered" evidence="4">
    <location>
        <begin position="351"/>
        <end position="382"/>
    </location>
</feature>
<evidence type="ECO:0000313" key="5">
    <source>
        <dbReference type="EMBL" id="KAK8948595.1"/>
    </source>
</evidence>
<organism evidence="5 6">
    <name type="scientific">Platanthera zijinensis</name>
    <dbReference type="NCBI Taxonomy" id="2320716"/>
    <lineage>
        <taxon>Eukaryota</taxon>
        <taxon>Viridiplantae</taxon>
        <taxon>Streptophyta</taxon>
        <taxon>Embryophyta</taxon>
        <taxon>Tracheophyta</taxon>
        <taxon>Spermatophyta</taxon>
        <taxon>Magnoliopsida</taxon>
        <taxon>Liliopsida</taxon>
        <taxon>Asparagales</taxon>
        <taxon>Orchidaceae</taxon>
        <taxon>Orchidoideae</taxon>
        <taxon>Orchideae</taxon>
        <taxon>Orchidinae</taxon>
        <taxon>Platanthera</taxon>
    </lineage>
</organism>
<evidence type="ECO:0000256" key="2">
    <source>
        <dbReference type="ARBA" id="ARBA00023054"/>
    </source>
</evidence>
<sequence>MPRSRGSEMSQARLSPRAPLHLKSTACSEANSVHRHSSERSSSMEDRRSPLNERKKASSRVADLETKLEQAQEELRKLKEELTAAEEARRDAQTELEETKKLFPGSPPPTAAQDLEDVKEKTMNIDEDQKVDDEQVPVLEAAVALPGEEDGGVNFPTTDVFEVAPVSGEGEGSNRKEEDADEGTETKAVIEEGSIREEVGIGESEKEEEEIVESPEMAELRSFLAEKENQLESILVENRFLKKEAEDARGRSSAATEKAEEALTKLAGAEEELRLSKMTAERLREKLDSVETAKASLEAEMKRLRVQTDQWRKAAEAAAAVLAADGAALNDSNLNGRKLGESCRSMEKHLQGYDSTAGGGRWSPVIAGGEGDDGNRGAKRRGAGGRIQVLGELWRKKGQMK</sequence>
<feature type="compositionally biased region" description="Basic and acidic residues" evidence="4">
    <location>
        <begin position="36"/>
        <end position="101"/>
    </location>
</feature>